<dbReference type="PANTHER" id="PTHR10218">
    <property type="entry name" value="GTP-BINDING PROTEIN ALPHA SUBUNIT"/>
    <property type="match status" value="1"/>
</dbReference>
<feature type="binding site" evidence="5">
    <location>
        <begin position="74"/>
        <end position="79"/>
    </location>
    <ligand>
        <name>GTP</name>
        <dbReference type="ChEBI" id="CHEBI:37565"/>
    </ligand>
</feature>
<reference evidence="8 9" key="1">
    <citation type="journal article" date="2020" name="ISME J.">
        <title>Uncovering the hidden diversity of litter-decomposition mechanisms in mushroom-forming fungi.</title>
        <authorList>
            <person name="Floudas D."/>
            <person name="Bentzer J."/>
            <person name="Ahren D."/>
            <person name="Johansson T."/>
            <person name="Persson P."/>
            <person name="Tunlid A."/>
        </authorList>
    </citation>
    <scope>NUCLEOTIDE SEQUENCE [LARGE SCALE GENOMIC DNA]</scope>
    <source>
        <strain evidence="8 9">CBS 101986</strain>
    </source>
</reference>
<dbReference type="InterPro" id="IPR001019">
    <property type="entry name" value="Gprotein_alpha_su"/>
</dbReference>
<dbReference type="GO" id="GO:0005737">
    <property type="term" value="C:cytoplasm"/>
    <property type="evidence" value="ECO:0007669"/>
    <property type="project" value="TreeGrafter"/>
</dbReference>
<keyword evidence="2 5" id="KW-0547">Nucleotide-binding</keyword>
<dbReference type="GO" id="GO:0031683">
    <property type="term" value="F:G-protein beta/gamma-subunit complex binding"/>
    <property type="evidence" value="ECO:0007669"/>
    <property type="project" value="InterPro"/>
</dbReference>
<sequence length="267" mass="29985">MHRPYNSPVLGGDDDPLALHPPVLETLEERNERQAREKRAKEISDRIDAEIERDRLEESRSPKTIRILLLGQSESGKSTTLKNFQLMYDPKTFRAERASWRSVIQLNVVQSIRYVLSAMDAASIPDQPLSARKGFPAQTPDLLDVKARLRRLLDIEQKLISRLTKGAQAVELSPTSSDDSSSSESTKARKEVAINSAVPWKRAFNRLVGGDGPRGSFDSSEGVDSNDPDDPWPLLQELSGDIKFLWLHPIVKYIIARQKVKGEDFNG</sequence>
<evidence type="ECO:0008006" key="10">
    <source>
        <dbReference type="Google" id="ProtNLM"/>
    </source>
</evidence>
<dbReference type="Pfam" id="PF00503">
    <property type="entry name" value="G-alpha"/>
    <property type="match status" value="1"/>
</dbReference>
<dbReference type="GO" id="GO:0007188">
    <property type="term" value="P:adenylate cyclase-modulating G protein-coupled receptor signaling pathway"/>
    <property type="evidence" value="ECO:0007669"/>
    <property type="project" value="TreeGrafter"/>
</dbReference>
<dbReference type="GO" id="GO:0001664">
    <property type="term" value="F:G protein-coupled receptor binding"/>
    <property type="evidence" value="ECO:0007669"/>
    <property type="project" value="TreeGrafter"/>
</dbReference>
<accession>A0A8H5B8K0</accession>
<evidence type="ECO:0000313" key="8">
    <source>
        <dbReference type="EMBL" id="KAF5318636.1"/>
    </source>
</evidence>
<feature type="binding site" evidence="6">
    <location>
        <position position="78"/>
    </location>
    <ligand>
        <name>Mg(2+)</name>
        <dbReference type="ChEBI" id="CHEBI:18420"/>
    </ligand>
</feature>
<dbReference type="SUPFAM" id="SSF47895">
    <property type="entry name" value="Transducin (alpha subunit), insertion domain"/>
    <property type="match status" value="1"/>
</dbReference>
<proteinExistence type="predicted"/>
<dbReference type="Proteomes" id="UP000567179">
    <property type="component" value="Unassembled WGS sequence"/>
</dbReference>
<keyword evidence="6" id="KW-0460">Magnesium</keyword>
<dbReference type="Gene3D" id="1.10.400.10">
    <property type="entry name" value="GI Alpha 1, domain 2-like"/>
    <property type="match status" value="1"/>
</dbReference>
<dbReference type="PANTHER" id="PTHR10218:SF302">
    <property type="entry name" value="GUANINE NUCLEOTIDE-BINDING PROTEIN ALPHA-5 SUBUNIT"/>
    <property type="match status" value="1"/>
</dbReference>
<gene>
    <name evidence="8" type="ORF">D9619_010956</name>
</gene>
<keyword evidence="4" id="KW-0807">Transducer</keyword>
<dbReference type="GO" id="GO:0005834">
    <property type="term" value="C:heterotrimeric G-protein complex"/>
    <property type="evidence" value="ECO:0007669"/>
    <property type="project" value="TreeGrafter"/>
</dbReference>
<feature type="region of interest" description="Disordered" evidence="7">
    <location>
        <begin position="170"/>
        <end position="190"/>
    </location>
</feature>
<dbReference type="InterPro" id="IPR011025">
    <property type="entry name" value="GproteinA_insert"/>
</dbReference>
<name>A0A8H5B8K0_9AGAR</name>
<comment type="caution">
    <text evidence="8">The sequence shown here is derived from an EMBL/GenBank/DDBJ whole genome shotgun (WGS) entry which is preliminary data.</text>
</comment>
<evidence type="ECO:0000256" key="7">
    <source>
        <dbReference type="SAM" id="MobiDB-lite"/>
    </source>
</evidence>
<keyword evidence="9" id="KW-1185">Reference proteome</keyword>
<keyword evidence="3 5" id="KW-0342">GTP-binding</keyword>
<dbReference type="InterPro" id="IPR027417">
    <property type="entry name" value="P-loop_NTPase"/>
</dbReference>
<evidence type="ECO:0000256" key="5">
    <source>
        <dbReference type="PIRSR" id="PIRSR601019-1"/>
    </source>
</evidence>
<evidence type="ECO:0000256" key="4">
    <source>
        <dbReference type="ARBA" id="ARBA00023224"/>
    </source>
</evidence>
<evidence type="ECO:0000256" key="2">
    <source>
        <dbReference type="ARBA" id="ARBA00022741"/>
    </source>
</evidence>
<keyword evidence="1 6" id="KW-0479">Metal-binding</keyword>
<feature type="compositionally biased region" description="Low complexity" evidence="7">
    <location>
        <begin position="173"/>
        <end position="185"/>
    </location>
</feature>
<dbReference type="GO" id="GO:0046872">
    <property type="term" value="F:metal ion binding"/>
    <property type="evidence" value="ECO:0007669"/>
    <property type="project" value="UniProtKB-KW"/>
</dbReference>
<evidence type="ECO:0000256" key="6">
    <source>
        <dbReference type="PIRSR" id="PIRSR601019-2"/>
    </source>
</evidence>
<organism evidence="8 9">
    <name type="scientific">Psilocybe cf. subviscida</name>
    <dbReference type="NCBI Taxonomy" id="2480587"/>
    <lineage>
        <taxon>Eukaryota</taxon>
        <taxon>Fungi</taxon>
        <taxon>Dikarya</taxon>
        <taxon>Basidiomycota</taxon>
        <taxon>Agaricomycotina</taxon>
        <taxon>Agaricomycetes</taxon>
        <taxon>Agaricomycetidae</taxon>
        <taxon>Agaricales</taxon>
        <taxon>Agaricineae</taxon>
        <taxon>Strophariaceae</taxon>
        <taxon>Psilocybe</taxon>
    </lineage>
</organism>
<protein>
    <recommendedName>
        <fullName evidence="10">G-protein alpha subunit</fullName>
    </recommendedName>
</protein>
<dbReference type="Gene3D" id="3.40.50.300">
    <property type="entry name" value="P-loop containing nucleotide triphosphate hydrolases"/>
    <property type="match status" value="1"/>
</dbReference>
<dbReference type="OrthoDB" id="5817230at2759"/>
<evidence type="ECO:0000256" key="3">
    <source>
        <dbReference type="ARBA" id="ARBA00023134"/>
    </source>
</evidence>
<evidence type="ECO:0000313" key="9">
    <source>
        <dbReference type="Proteomes" id="UP000567179"/>
    </source>
</evidence>
<dbReference type="GO" id="GO:0003924">
    <property type="term" value="F:GTPase activity"/>
    <property type="evidence" value="ECO:0007669"/>
    <property type="project" value="InterPro"/>
</dbReference>
<evidence type="ECO:0000256" key="1">
    <source>
        <dbReference type="ARBA" id="ARBA00022723"/>
    </source>
</evidence>
<dbReference type="GO" id="GO:0005525">
    <property type="term" value="F:GTP binding"/>
    <property type="evidence" value="ECO:0007669"/>
    <property type="project" value="UniProtKB-KW"/>
</dbReference>
<dbReference type="AlphaFoldDB" id="A0A8H5B8K0"/>
<dbReference type="EMBL" id="JAACJJ010000030">
    <property type="protein sequence ID" value="KAF5318636.1"/>
    <property type="molecule type" value="Genomic_DNA"/>
</dbReference>
<feature type="region of interest" description="Disordered" evidence="7">
    <location>
        <begin position="1"/>
        <end position="20"/>
    </location>
</feature>
<feature type="region of interest" description="Disordered" evidence="7">
    <location>
        <begin position="211"/>
        <end position="232"/>
    </location>
</feature>